<gene>
    <name evidence="3" type="ORF">D1012_08615</name>
</gene>
<evidence type="ECO:0000313" key="3">
    <source>
        <dbReference type="EMBL" id="RGP37936.1"/>
    </source>
</evidence>
<evidence type="ECO:0000313" key="4">
    <source>
        <dbReference type="Proteomes" id="UP000284547"/>
    </source>
</evidence>
<keyword evidence="4" id="KW-1185">Reference proteome</keyword>
<feature type="region of interest" description="Disordered" evidence="2">
    <location>
        <begin position="139"/>
        <end position="163"/>
    </location>
</feature>
<accession>A0A411Z4D2</accession>
<comment type="caution">
    <text evidence="3">The sequence shown here is derived from an EMBL/GenBank/DDBJ whole genome shotgun (WGS) entry which is preliminary data.</text>
</comment>
<evidence type="ECO:0008006" key="5">
    <source>
        <dbReference type="Google" id="ProtNLM"/>
    </source>
</evidence>
<protein>
    <recommendedName>
        <fullName evidence="5">TolA protein</fullName>
    </recommendedName>
</protein>
<reference evidence="3 4" key="1">
    <citation type="submission" date="2018-08" db="EMBL/GenBank/DDBJ databases">
        <title>Flavobacterium tibetense sp. nov., isolated from a wetland YonghuCo on Tibetan Plateau.</title>
        <authorList>
            <person name="Phurbu D."/>
            <person name="Lu H."/>
            <person name="Xing P."/>
        </authorList>
    </citation>
    <scope>NUCLEOTIDE SEQUENCE [LARGE SCALE GENOMIC DNA]</scope>
    <source>
        <strain evidence="3 4">DJC</strain>
    </source>
</reference>
<name>A0A411Z4D2_9RHOB</name>
<evidence type="ECO:0000256" key="2">
    <source>
        <dbReference type="SAM" id="MobiDB-lite"/>
    </source>
</evidence>
<organism evidence="3 4">
    <name type="scientific">Pseudotabrizicola alkalilacus</name>
    <dbReference type="NCBI Taxonomy" id="2305252"/>
    <lineage>
        <taxon>Bacteria</taxon>
        <taxon>Pseudomonadati</taxon>
        <taxon>Pseudomonadota</taxon>
        <taxon>Alphaproteobacteria</taxon>
        <taxon>Rhodobacterales</taxon>
        <taxon>Paracoccaceae</taxon>
        <taxon>Pseudotabrizicola</taxon>
    </lineage>
</organism>
<feature type="coiled-coil region" evidence="1">
    <location>
        <begin position="62"/>
        <end position="131"/>
    </location>
</feature>
<dbReference type="RefSeq" id="WP_118151067.1">
    <property type="nucleotide sequence ID" value="NZ_QWEY01000003.1"/>
</dbReference>
<keyword evidence="1" id="KW-0175">Coiled coil</keyword>
<dbReference type="EMBL" id="QWEY01000003">
    <property type="protein sequence ID" value="RGP37936.1"/>
    <property type="molecule type" value="Genomic_DNA"/>
</dbReference>
<dbReference type="AlphaFoldDB" id="A0A411Z4D2"/>
<dbReference type="Proteomes" id="UP000284547">
    <property type="component" value="Unassembled WGS sequence"/>
</dbReference>
<proteinExistence type="predicted"/>
<sequence>MVERINTCFGLRPFPQSSAELRALQDATIAIELDDSWQEYLEEATKAKDNFLRLLAGKITDAVRVEEREAELERERQAQAAELERLREAQAAREREDALRKEEEEKQAAVLAAKDAELAAMKAQLEAALQKPAPVAEPAPVEVESTPSPTVEKINAPTTGDSVPAPAAFEPMVIGRDFVAKASGPLFTEEQQIAAAILAILKECTSRQASASEIASAIIAGQIPHVKATF</sequence>
<evidence type="ECO:0000256" key="1">
    <source>
        <dbReference type="SAM" id="Coils"/>
    </source>
</evidence>